<organism evidence="1 2">
    <name type="scientific">Brachionus plicatilis</name>
    <name type="common">Marine rotifer</name>
    <name type="synonym">Brachionus muelleri</name>
    <dbReference type="NCBI Taxonomy" id="10195"/>
    <lineage>
        <taxon>Eukaryota</taxon>
        <taxon>Metazoa</taxon>
        <taxon>Spiralia</taxon>
        <taxon>Gnathifera</taxon>
        <taxon>Rotifera</taxon>
        <taxon>Eurotatoria</taxon>
        <taxon>Monogononta</taxon>
        <taxon>Pseudotrocha</taxon>
        <taxon>Ploima</taxon>
        <taxon>Brachionidae</taxon>
        <taxon>Brachionus</taxon>
    </lineage>
</organism>
<proteinExistence type="predicted"/>
<comment type="caution">
    <text evidence="1">The sequence shown here is derived from an EMBL/GenBank/DDBJ whole genome shotgun (WGS) entry which is preliminary data.</text>
</comment>
<dbReference type="STRING" id="10195.A0A3M7RD05"/>
<gene>
    <name evidence="1" type="ORF">BpHYR1_022395</name>
</gene>
<dbReference type="OrthoDB" id="5986589at2759"/>
<protein>
    <submittedName>
        <fullName evidence="1">Dynein heavy chain domain-containing 1-like</fullName>
        <ecNumber evidence="1">3.6.1.15</ecNumber>
    </submittedName>
</protein>
<dbReference type="AlphaFoldDB" id="A0A3M7RD05"/>
<keyword evidence="1" id="KW-0378">Hydrolase</keyword>
<dbReference type="Proteomes" id="UP000276133">
    <property type="component" value="Unassembled WGS sequence"/>
</dbReference>
<reference evidence="1 2" key="1">
    <citation type="journal article" date="2018" name="Sci. Rep.">
        <title>Genomic signatures of local adaptation to the degree of environmental predictability in rotifers.</title>
        <authorList>
            <person name="Franch-Gras L."/>
            <person name="Hahn C."/>
            <person name="Garcia-Roger E.M."/>
            <person name="Carmona M.J."/>
            <person name="Serra M."/>
            <person name="Gomez A."/>
        </authorList>
    </citation>
    <scope>NUCLEOTIDE SEQUENCE [LARGE SCALE GENOMIC DNA]</scope>
    <source>
        <strain evidence="1">HYR1</strain>
    </source>
</reference>
<evidence type="ECO:0000313" key="1">
    <source>
        <dbReference type="EMBL" id="RNA21294.1"/>
    </source>
</evidence>
<evidence type="ECO:0000313" key="2">
    <source>
        <dbReference type="Proteomes" id="UP000276133"/>
    </source>
</evidence>
<keyword evidence="2" id="KW-1185">Reference proteome</keyword>
<name>A0A3M7RD05_BRAPC</name>
<dbReference type="EC" id="3.6.1.15" evidence="1"/>
<dbReference type="EMBL" id="REGN01003697">
    <property type="protein sequence ID" value="RNA21294.1"/>
    <property type="molecule type" value="Genomic_DNA"/>
</dbReference>
<sequence>METNVDGKIKLPSINSRNNLLKLIPTNEPDINKTKQLILRVQSKIECGQLCENDLHELKTDLIKTIVNALMNNSDRDWNFLHDYLKNLIPISKLLENDRRINHYFHRIHCLSNRKDTNSNFKEFYNLLRETFPNLNNSKQTNQVSFNLTNKNERSEKIKFEICPDPIINFYDGKLDPYSNKIREIKIKPPTGPHMKEIKGILSKVTNDSFKSETNWKEKDSRMVLATSLDLDQLEDDYEEKLKKEAKSRSFFEYEDDDEPTFDINRIEKFFSRDAPDFEEKCLNLTGREMVFYLLKSTHLANAVSFYLNKVESKLYRPYDLITVPPSQANREHFIFSVFGVLHVISGEESERLTLDEWNRFAVLWEACSKIKFFKQFLFRKFFSRWRVNSKFSQFLKLKNKVSKNIIISIPFYHEALIHISKLIQSICDIKFLPEFNDTIVERQSIPNKHNLTKGSDNEKKLFTLDKFLKQVNEYSINCEQILEYFFIYVKYVLNHTRQRYFDKLRFYEALVHQARIIDVNKSMSIQKEFRTKAESDLDQVHHEINLLGNFVSLVSYQLGSNILQIIRQELIRFLREFDLCNHSDRGPLFFAELGFDKEDKVNMVPNADIFVIDIMKCIKRMLNAVIYASQIIDYEGTIKDKEKYGKTLIDYKIDDDEEISDEISQKLEDRSSDYYYENMIDKIRNDLPVQKPELNFVKGKSILDKIFTW</sequence>
<dbReference type="GO" id="GO:0017111">
    <property type="term" value="F:ribonucleoside triphosphate phosphatase activity"/>
    <property type="evidence" value="ECO:0007669"/>
    <property type="project" value="UniProtKB-EC"/>
</dbReference>
<accession>A0A3M7RD05</accession>